<comment type="similarity">
    <text evidence="3">In the N-terminal section; belongs to the FlgJ family.</text>
</comment>
<dbReference type="SMART" id="SM00047">
    <property type="entry name" value="LYZ2"/>
    <property type="match status" value="1"/>
</dbReference>
<comment type="caution">
    <text evidence="13">The sequence shown here is derived from an EMBL/GenBank/DDBJ whole genome shotgun (WGS) entry which is preliminary data.</text>
</comment>
<keyword evidence="8 13" id="KW-0378">Hydrolase</keyword>
<dbReference type="RefSeq" id="WP_124029086.1">
    <property type="nucleotide sequence ID" value="NZ_JBHRSN010000013.1"/>
</dbReference>
<dbReference type="InterPro" id="IPR051056">
    <property type="entry name" value="Glycosyl_Hydrolase_73"/>
</dbReference>
<dbReference type="AlphaFoldDB" id="A0A3N5XW10"/>
<dbReference type="GO" id="GO:0071973">
    <property type="term" value="P:bacterial-type flagellum-dependent cell motility"/>
    <property type="evidence" value="ECO:0007669"/>
    <property type="project" value="TreeGrafter"/>
</dbReference>
<keyword evidence="7" id="KW-1005">Bacterial flagellum biogenesis</keyword>
<accession>A0A3N5XW10</accession>
<organism evidence="13 14">
    <name type="scientific">Alteromonas sediminis</name>
    <dbReference type="NCBI Taxonomy" id="2259342"/>
    <lineage>
        <taxon>Bacteria</taxon>
        <taxon>Pseudomonadati</taxon>
        <taxon>Pseudomonadota</taxon>
        <taxon>Gammaproteobacteria</taxon>
        <taxon>Alteromonadales</taxon>
        <taxon>Alteromonadaceae</taxon>
        <taxon>Alteromonas/Salinimonas group</taxon>
        <taxon>Alteromonas</taxon>
    </lineage>
</organism>
<dbReference type="PANTHER" id="PTHR33308:SF9">
    <property type="entry name" value="PEPTIDOGLYCAN HYDROLASE FLGJ"/>
    <property type="match status" value="1"/>
</dbReference>
<evidence type="ECO:0000256" key="10">
    <source>
        <dbReference type="ARBA" id="ARBA00023316"/>
    </source>
</evidence>
<comment type="subcellular location">
    <subcellularLocation>
        <location evidence="2">Periplasm</location>
    </subcellularLocation>
</comment>
<keyword evidence="13" id="KW-0282">Flagellum</keyword>
<proteinExistence type="inferred from homology"/>
<dbReference type="GO" id="GO:0071555">
    <property type="term" value="P:cell wall organization"/>
    <property type="evidence" value="ECO:0007669"/>
    <property type="project" value="UniProtKB-KW"/>
</dbReference>
<evidence type="ECO:0000259" key="12">
    <source>
        <dbReference type="SMART" id="SM00047"/>
    </source>
</evidence>
<name>A0A3N5XW10_9ALTE</name>
<keyword evidence="13" id="KW-0969">Cilium</keyword>
<keyword evidence="13" id="KW-0966">Cell projection</keyword>
<evidence type="ECO:0000256" key="1">
    <source>
        <dbReference type="ARBA" id="ARBA00002954"/>
    </source>
</evidence>
<comment type="function">
    <text evidence="1">Flagellum-specific muramidase which hydrolyzes the peptidoglycan layer to assemble the rod structure in the periplasmic space.</text>
</comment>
<evidence type="ECO:0000256" key="3">
    <source>
        <dbReference type="ARBA" id="ARBA00006880"/>
    </source>
</evidence>
<dbReference type="Gene3D" id="1.10.530.10">
    <property type="match status" value="1"/>
</dbReference>
<reference evidence="13 14" key="1">
    <citation type="submission" date="2018-11" db="EMBL/GenBank/DDBJ databases">
        <authorList>
            <person name="Ye M.-Q."/>
            <person name="Du Z.-J."/>
        </authorList>
    </citation>
    <scope>NUCLEOTIDE SEQUENCE [LARGE SCALE GENOMIC DNA]</scope>
    <source>
        <strain evidence="13 14">U0105</strain>
    </source>
</reference>
<evidence type="ECO:0000256" key="7">
    <source>
        <dbReference type="ARBA" id="ARBA00022795"/>
    </source>
</evidence>
<feature type="domain" description="Mannosyl-glycoprotein endo-beta-N-acetylglucosamidase-like" evidence="12">
    <location>
        <begin position="139"/>
        <end position="297"/>
    </location>
</feature>
<evidence type="ECO:0000313" key="14">
    <source>
        <dbReference type="Proteomes" id="UP000275281"/>
    </source>
</evidence>
<dbReference type="GO" id="GO:0004040">
    <property type="term" value="F:amidase activity"/>
    <property type="evidence" value="ECO:0007669"/>
    <property type="project" value="InterPro"/>
</dbReference>
<dbReference type="PRINTS" id="PR01002">
    <property type="entry name" value="FLGFLGJ"/>
</dbReference>
<sequence>MELKNIANDQLDFARNATDIAGLDSLRQAAHSGNGEALEKAAQEFEAIFVRMMLKSMRQAQEALADENNPMNSQHVKFYRDMHDQQIASDLAAGEGMGLAKLIVQQLGPQQEGYMPSSAIRQGANLPTQQHTSTVQRGQKAAGFDNQQAFVDQLLPAVKPVADALGIDASGLVAQAALETGWGQHMIHSAQGKNSHNLFGIKASNGWQGEQATVPTLEYKNGVANKESAAFRVYSSIQESIQDYKDFLQHGRYSKVLEQAGNTEGFFSALQKAGYATDPQYADKVMGIMKRLKSEFGAGL</sequence>
<evidence type="ECO:0000256" key="8">
    <source>
        <dbReference type="ARBA" id="ARBA00022801"/>
    </source>
</evidence>
<keyword evidence="6" id="KW-0574">Periplasm</keyword>
<dbReference type="InterPro" id="IPR002901">
    <property type="entry name" value="MGlyc_endo_b_GlcNAc-like_dom"/>
</dbReference>
<evidence type="ECO:0000256" key="6">
    <source>
        <dbReference type="ARBA" id="ARBA00022764"/>
    </source>
</evidence>
<comment type="similarity">
    <text evidence="4">In the C-terminal section; belongs to the glycosyl hydrolase 73 family.</text>
</comment>
<dbReference type="GO" id="GO:0016798">
    <property type="term" value="F:hydrolase activity, acting on glycosyl bonds"/>
    <property type="evidence" value="ECO:0007669"/>
    <property type="project" value="UniProtKB-KW"/>
</dbReference>
<keyword evidence="10" id="KW-0961">Cell wall biogenesis/degradation</keyword>
<dbReference type="EMBL" id="RPOK01000006">
    <property type="protein sequence ID" value="RPJ64957.1"/>
    <property type="molecule type" value="Genomic_DNA"/>
</dbReference>
<keyword evidence="14" id="KW-1185">Reference proteome</keyword>
<evidence type="ECO:0000256" key="11">
    <source>
        <dbReference type="ARBA" id="ARBA00030835"/>
    </source>
</evidence>
<dbReference type="InterPro" id="IPR013377">
    <property type="entry name" value="FlgJ"/>
</dbReference>
<dbReference type="PANTHER" id="PTHR33308">
    <property type="entry name" value="PEPTIDOGLYCAN HYDROLASE FLGJ"/>
    <property type="match status" value="1"/>
</dbReference>
<evidence type="ECO:0000313" key="13">
    <source>
        <dbReference type="EMBL" id="RPJ64957.1"/>
    </source>
</evidence>
<keyword evidence="9" id="KW-0326">Glycosidase</keyword>
<gene>
    <name evidence="13" type="primary">flgJ</name>
    <name evidence="13" type="ORF">DRW07_16695</name>
</gene>
<evidence type="ECO:0000256" key="2">
    <source>
        <dbReference type="ARBA" id="ARBA00004418"/>
    </source>
</evidence>
<dbReference type="GO" id="GO:0042597">
    <property type="term" value="C:periplasmic space"/>
    <property type="evidence" value="ECO:0007669"/>
    <property type="project" value="UniProtKB-SubCell"/>
</dbReference>
<dbReference type="InterPro" id="IPR019301">
    <property type="entry name" value="Flagellar_prot_FlgJ_N"/>
</dbReference>
<protein>
    <recommendedName>
        <fullName evidence="5">Peptidoglycan hydrolase FlgJ</fullName>
    </recommendedName>
    <alternativeName>
        <fullName evidence="11">Muramidase FlgJ</fullName>
    </alternativeName>
</protein>
<dbReference type="GO" id="GO:0044780">
    <property type="term" value="P:bacterial-type flagellum assembly"/>
    <property type="evidence" value="ECO:0007669"/>
    <property type="project" value="InterPro"/>
</dbReference>
<dbReference type="OrthoDB" id="289937at2"/>
<evidence type="ECO:0000256" key="9">
    <source>
        <dbReference type="ARBA" id="ARBA00023295"/>
    </source>
</evidence>
<evidence type="ECO:0000256" key="5">
    <source>
        <dbReference type="ARBA" id="ARBA00013433"/>
    </source>
</evidence>
<dbReference type="Pfam" id="PF01832">
    <property type="entry name" value="Glucosaminidase"/>
    <property type="match status" value="1"/>
</dbReference>
<dbReference type="Gene3D" id="2.10.70.40">
    <property type="entry name" value="peptidoglycan hydrolase"/>
    <property type="match status" value="1"/>
</dbReference>
<evidence type="ECO:0000256" key="4">
    <source>
        <dbReference type="ARBA" id="ARBA00007974"/>
    </source>
</evidence>
<dbReference type="Proteomes" id="UP000275281">
    <property type="component" value="Unassembled WGS sequence"/>
</dbReference>
<dbReference type="FunFam" id="2.10.70.40:FF:000001">
    <property type="entry name" value="Flagellar assembly peptidoglycan hydrolase FlgJ"/>
    <property type="match status" value="1"/>
</dbReference>
<dbReference type="NCBIfam" id="TIGR02541">
    <property type="entry name" value="flagell_FlgJ"/>
    <property type="match status" value="1"/>
</dbReference>
<dbReference type="Pfam" id="PF10135">
    <property type="entry name" value="Rod-binding"/>
    <property type="match status" value="1"/>
</dbReference>